<accession>A0A6C0LBF6</accession>
<keyword evidence="1" id="KW-0175">Coiled coil</keyword>
<organism evidence="2">
    <name type="scientific">viral metagenome</name>
    <dbReference type="NCBI Taxonomy" id="1070528"/>
    <lineage>
        <taxon>unclassified sequences</taxon>
        <taxon>metagenomes</taxon>
        <taxon>organismal metagenomes</taxon>
    </lineage>
</organism>
<protein>
    <recommendedName>
        <fullName evidence="3">C2H2-type domain-containing protein</fullName>
    </recommendedName>
</protein>
<evidence type="ECO:0000313" key="2">
    <source>
        <dbReference type="EMBL" id="QHU27021.1"/>
    </source>
</evidence>
<name>A0A6C0LBF6_9ZZZZ</name>
<feature type="coiled-coil region" evidence="1">
    <location>
        <begin position="83"/>
        <end position="110"/>
    </location>
</feature>
<dbReference type="SUPFAM" id="SSF57667">
    <property type="entry name" value="beta-beta-alpha zinc fingers"/>
    <property type="match status" value="1"/>
</dbReference>
<evidence type="ECO:0000256" key="1">
    <source>
        <dbReference type="SAM" id="Coils"/>
    </source>
</evidence>
<dbReference type="AlphaFoldDB" id="A0A6C0LBF6"/>
<proteinExistence type="predicted"/>
<dbReference type="InterPro" id="IPR036236">
    <property type="entry name" value="Znf_C2H2_sf"/>
</dbReference>
<evidence type="ECO:0008006" key="3">
    <source>
        <dbReference type="Google" id="ProtNLM"/>
    </source>
</evidence>
<reference evidence="2" key="1">
    <citation type="journal article" date="2020" name="Nature">
        <title>Giant virus diversity and host interactions through global metagenomics.</title>
        <authorList>
            <person name="Schulz F."/>
            <person name="Roux S."/>
            <person name="Paez-Espino D."/>
            <person name="Jungbluth S."/>
            <person name="Walsh D.A."/>
            <person name="Denef V.J."/>
            <person name="McMahon K.D."/>
            <person name="Konstantinidis K.T."/>
            <person name="Eloe-Fadrosh E.A."/>
            <person name="Kyrpides N.C."/>
            <person name="Woyke T."/>
        </authorList>
    </citation>
    <scope>NUCLEOTIDE SEQUENCE</scope>
    <source>
        <strain evidence="2">GVMAG-M-3300027759-42</strain>
    </source>
</reference>
<dbReference type="EMBL" id="MN740448">
    <property type="protein sequence ID" value="QHU27021.1"/>
    <property type="molecule type" value="Genomic_DNA"/>
</dbReference>
<sequence length="286" mass="33209">MPGSPYEFWCQSCNFNATKNSNWIAHLATKKHKRNEAEQTTPTDKFICDCGKEYKHASSLCNHRKNCNKPLESTNNTTSNDLIMEMLKQNNDVQKQNQELQNKIIEISQKPHVTNNIQNNVQNNFNLNMFLNEQCKDAISITDFIDSLRLEVSDLEATGKLGYVLGISRIFINKLKELDVHERPLHCTDIKRETVYIKDKDVWEKESNEKSTLKQVVKKIARKNLQQLPAWQEQNPDFKTLDTPENNEYMKISLSALGSYSREEEEKDIDKIMKNVLKEVIVEKGK</sequence>